<evidence type="ECO:0000313" key="2">
    <source>
        <dbReference type="EMBL" id="SHM75163.1"/>
    </source>
</evidence>
<dbReference type="AlphaFoldDB" id="A0A1M7LCS7"/>
<keyword evidence="1" id="KW-0732">Signal</keyword>
<dbReference type="STRING" id="735517.SAMN05444272_3143"/>
<name>A0A1M7LCS7_9HYPH</name>
<proteinExistence type="predicted"/>
<dbReference type="RefSeq" id="WP_175558059.1">
    <property type="nucleotide sequence ID" value="NZ_FRBW01000003.1"/>
</dbReference>
<feature type="chain" id="PRO_5012070948" evidence="1">
    <location>
        <begin position="31"/>
        <end position="288"/>
    </location>
</feature>
<dbReference type="EMBL" id="FRBW01000003">
    <property type="protein sequence ID" value="SHM75163.1"/>
    <property type="molecule type" value="Genomic_DNA"/>
</dbReference>
<keyword evidence="3" id="KW-1185">Reference proteome</keyword>
<feature type="signal peptide" evidence="1">
    <location>
        <begin position="1"/>
        <end position="30"/>
    </location>
</feature>
<accession>A0A1M7LCS7</accession>
<dbReference type="InterPro" id="IPR025644">
    <property type="entry name" value="DUF4344"/>
</dbReference>
<sequence length="288" mass="32573">MRKLGWTVVRATAALLTGLFAGLSDKPAIAHELVPPAAVTDMNTALLAMPVKERETFLADVAGSTMFVVAQQSSRMLMSQLNLPVRGEIETTIDTLTALYLINSTKTALKESRTLAIRSALAITSKPRSQWPKFFRYQNINRKRVERILCLLVGSNPDVFSSLREGTGMSDEQVSSCVREYEKTEQVWSKILANHLRKEGDDTRRMAVSYNKVPRGDEILVEMLKQSQILENAARELDDFYRFPAPVIMRAASCGEETAYFDPRTRDFLICYDLILRFATDHLEQMNR</sequence>
<protein>
    <submittedName>
        <fullName evidence="2">Putative metallopeptidase</fullName>
    </submittedName>
</protein>
<organism evidence="2 3">
    <name type="scientific">Roseibium suaedae</name>
    <dbReference type="NCBI Taxonomy" id="735517"/>
    <lineage>
        <taxon>Bacteria</taxon>
        <taxon>Pseudomonadati</taxon>
        <taxon>Pseudomonadota</taxon>
        <taxon>Alphaproteobacteria</taxon>
        <taxon>Hyphomicrobiales</taxon>
        <taxon>Stappiaceae</taxon>
        <taxon>Roseibium</taxon>
    </lineage>
</organism>
<evidence type="ECO:0000256" key="1">
    <source>
        <dbReference type="SAM" id="SignalP"/>
    </source>
</evidence>
<reference evidence="2 3" key="1">
    <citation type="submission" date="2016-11" db="EMBL/GenBank/DDBJ databases">
        <authorList>
            <person name="Jaros S."/>
            <person name="Januszkiewicz K."/>
            <person name="Wedrychowicz H."/>
        </authorList>
    </citation>
    <scope>NUCLEOTIDE SEQUENCE [LARGE SCALE GENOMIC DNA]</scope>
    <source>
        <strain evidence="2 3">DSM 22153</strain>
    </source>
</reference>
<dbReference type="Proteomes" id="UP000186002">
    <property type="component" value="Unassembled WGS sequence"/>
</dbReference>
<gene>
    <name evidence="2" type="ORF">SAMN05444272_3143</name>
</gene>
<evidence type="ECO:0000313" key="3">
    <source>
        <dbReference type="Proteomes" id="UP000186002"/>
    </source>
</evidence>
<dbReference type="Pfam" id="PF14247">
    <property type="entry name" value="DUF4344"/>
    <property type="match status" value="2"/>
</dbReference>